<evidence type="ECO:0000313" key="1">
    <source>
        <dbReference type="EMBL" id="MBK1727540.1"/>
    </source>
</evidence>
<protein>
    <submittedName>
        <fullName evidence="1">Uncharacterized protein</fullName>
    </submittedName>
</protein>
<evidence type="ECO:0000313" key="2">
    <source>
        <dbReference type="Proteomes" id="UP000738126"/>
    </source>
</evidence>
<proteinExistence type="predicted"/>
<dbReference type="EMBL" id="NRSH01000174">
    <property type="protein sequence ID" value="MBK1727540.1"/>
    <property type="molecule type" value="Genomic_DNA"/>
</dbReference>
<organism evidence="1 2">
    <name type="scientific">Halorhodospira neutriphila</name>
    <dbReference type="NCBI Taxonomy" id="168379"/>
    <lineage>
        <taxon>Bacteria</taxon>
        <taxon>Pseudomonadati</taxon>
        <taxon>Pseudomonadota</taxon>
        <taxon>Gammaproteobacteria</taxon>
        <taxon>Chromatiales</taxon>
        <taxon>Ectothiorhodospiraceae</taxon>
        <taxon>Halorhodospira</taxon>
    </lineage>
</organism>
<gene>
    <name evidence="1" type="ORF">CKO13_11060</name>
</gene>
<keyword evidence="2" id="KW-1185">Reference proteome</keyword>
<sequence>MARAVTPGRLKQENTAFQGTGGVSTCNREYGFKPAFLDTETGLVYISCCRDGRPAPFHRLDGLPEELVRERDDRGHVVAVKATVVSGFERDGCFYTREQAACMAVSPASQSDA</sequence>
<comment type="caution">
    <text evidence="1">The sequence shown here is derived from an EMBL/GenBank/DDBJ whole genome shotgun (WGS) entry which is preliminary data.</text>
</comment>
<reference evidence="1 2" key="1">
    <citation type="journal article" date="2020" name="Microorganisms">
        <title>Osmotic Adaptation and Compatible Solute Biosynthesis of Phototrophic Bacteria as Revealed from Genome Analyses.</title>
        <authorList>
            <person name="Imhoff J.F."/>
            <person name="Rahn T."/>
            <person name="Kunzel S."/>
            <person name="Keller A."/>
            <person name="Neulinger S.C."/>
        </authorList>
    </citation>
    <scope>NUCLEOTIDE SEQUENCE [LARGE SCALE GENOMIC DNA]</scope>
    <source>
        <strain evidence="1 2">DSM 15116</strain>
    </source>
</reference>
<dbReference type="RefSeq" id="WP_200261028.1">
    <property type="nucleotide sequence ID" value="NZ_NRSH01000174.1"/>
</dbReference>
<name>A0ABS1EAL4_9GAMM</name>
<dbReference type="Proteomes" id="UP000738126">
    <property type="component" value="Unassembled WGS sequence"/>
</dbReference>
<accession>A0ABS1EAL4</accession>